<name>A0A9W8M756_9AGAR</name>
<gene>
    <name evidence="1" type="ORF">H1R20_g15755</name>
</gene>
<comment type="caution">
    <text evidence="1">The sequence shown here is derived from an EMBL/GenBank/DDBJ whole genome shotgun (WGS) entry which is preliminary data.</text>
</comment>
<sequence>MKGFPDLQPWVGLPQSTSFLKLRGVPRFSNSEGKVPMTSDDITRAVKASAYKQWWNLTNAPRIVPESKASTSATVFFNLWDSTTGTTGNALINKRILIFNKACTISAASANPGVPICNNCWVWGHPTEACRSSTRCKGNAKAKPPVPPTPAGDACPHHYQCLACRRDNCSVTSGKCPFWNHRFDRDWIAAKYAELKKASGAAK</sequence>
<dbReference type="AlphaFoldDB" id="A0A9W8M756"/>
<feature type="non-terminal residue" evidence="1">
    <location>
        <position position="1"/>
    </location>
</feature>
<dbReference type="Proteomes" id="UP001140091">
    <property type="component" value="Unassembled WGS sequence"/>
</dbReference>
<accession>A0A9W8M756</accession>
<proteinExistence type="predicted"/>
<dbReference type="OrthoDB" id="2997340at2759"/>
<reference evidence="1" key="1">
    <citation type="submission" date="2022-06" db="EMBL/GenBank/DDBJ databases">
        <title>Genome Sequence of Candolleomyces eurysporus.</title>
        <authorList>
            <person name="Buettner E."/>
        </authorList>
    </citation>
    <scope>NUCLEOTIDE SEQUENCE</scope>
    <source>
        <strain evidence="1">VTCC 930004</strain>
    </source>
</reference>
<organism evidence="1 2">
    <name type="scientific">Candolleomyces eurysporus</name>
    <dbReference type="NCBI Taxonomy" id="2828524"/>
    <lineage>
        <taxon>Eukaryota</taxon>
        <taxon>Fungi</taxon>
        <taxon>Dikarya</taxon>
        <taxon>Basidiomycota</taxon>
        <taxon>Agaricomycotina</taxon>
        <taxon>Agaricomycetes</taxon>
        <taxon>Agaricomycetidae</taxon>
        <taxon>Agaricales</taxon>
        <taxon>Agaricineae</taxon>
        <taxon>Psathyrellaceae</taxon>
        <taxon>Candolleomyces</taxon>
    </lineage>
</organism>
<dbReference type="EMBL" id="JANBPK010001622">
    <property type="protein sequence ID" value="KAJ2921335.1"/>
    <property type="molecule type" value="Genomic_DNA"/>
</dbReference>
<protein>
    <recommendedName>
        <fullName evidence="3">Gag-like protein</fullName>
    </recommendedName>
</protein>
<evidence type="ECO:0000313" key="1">
    <source>
        <dbReference type="EMBL" id="KAJ2921335.1"/>
    </source>
</evidence>
<evidence type="ECO:0008006" key="3">
    <source>
        <dbReference type="Google" id="ProtNLM"/>
    </source>
</evidence>
<evidence type="ECO:0000313" key="2">
    <source>
        <dbReference type="Proteomes" id="UP001140091"/>
    </source>
</evidence>
<keyword evidence="2" id="KW-1185">Reference proteome</keyword>